<feature type="domain" description="AMP-dependent synthetase/ligase" evidence="3">
    <location>
        <begin position="18"/>
        <end position="373"/>
    </location>
</feature>
<dbReference type="InterPro" id="IPR045851">
    <property type="entry name" value="AMP-bd_C_sf"/>
</dbReference>
<organism evidence="5">
    <name type="scientific">freshwater metagenome</name>
    <dbReference type="NCBI Taxonomy" id="449393"/>
    <lineage>
        <taxon>unclassified sequences</taxon>
        <taxon>metagenomes</taxon>
        <taxon>ecological metagenomes</taxon>
    </lineage>
</organism>
<reference evidence="5" key="1">
    <citation type="submission" date="2020-05" db="EMBL/GenBank/DDBJ databases">
        <authorList>
            <person name="Chiriac C."/>
            <person name="Salcher M."/>
            <person name="Ghai R."/>
            <person name="Kavagutti S V."/>
        </authorList>
    </citation>
    <scope>NUCLEOTIDE SEQUENCE</scope>
</reference>
<dbReference type="GO" id="GO:0006631">
    <property type="term" value="P:fatty acid metabolic process"/>
    <property type="evidence" value="ECO:0007669"/>
    <property type="project" value="TreeGrafter"/>
</dbReference>
<evidence type="ECO:0000259" key="3">
    <source>
        <dbReference type="Pfam" id="PF00501"/>
    </source>
</evidence>
<evidence type="ECO:0000313" key="6">
    <source>
        <dbReference type="EMBL" id="CAB4656132.1"/>
    </source>
</evidence>
<gene>
    <name evidence="5" type="ORF">UFOPK1711_01600</name>
    <name evidence="6" type="ORF">UFOPK2143_01559</name>
</gene>
<dbReference type="Pfam" id="PF00501">
    <property type="entry name" value="AMP-binding"/>
    <property type="match status" value="1"/>
</dbReference>
<proteinExistence type="inferred from homology"/>
<name>A0A6J6FRL7_9ZZZZ</name>
<dbReference type="GO" id="GO:0031956">
    <property type="term" value="F:medium-chain fatty acid-CoA ligase activity"/>
    <property type="evidence" value="ECO:0007669"/>
    <property type="project" value="TreeGrafter"/>
</dbReference>
<keyword evidence="2" id="KW-0436">Ligase</keyword>
<dbReference type="Gene3D" id="3.40.50.12780">
    <property type="entry name" value="N-terminal domain of ligase-like"/>
    <property type="match status" value="1"/>
</dbReference>
<dbReference type="PANTHER" id="PTHR43201:SF5">
    <property type="entry name" value="MEDIUM-CHAIN ACYL-COA LIGASE ACSF2, MITOCHONDRIAL"/>
    <property type="match status" value="1"/>
</dbReference>
<feature type="domain" description="AMP-binding enzyme C-terminal" evidence="4">
    <location>
        <begin position="424"/>
        <end position="498"/>
    </location>
</feature>
<accession>A0A6J6FRL7</accession>
<dbReference type="InterPro" id="IPR042099">
    <property type="entry name" value="ANL_N_sf"/>
</dbReference>
<protein>
    <submittedName>
        <fullName evidence="5">Unannotated protein</fullName>
    </submittedName>
</protein>
<dbReference type="PROSITE" id="PS00455">
    <property type="entry name" value="AMP_BINDING"/>
    <property type="match status" value="1"/>
</dbReference>
<sequence length="523" mass="57237">MAEVTSVEKASTMWELVEARAAATPDVVALIEDDREITFKELRDISERVAAGFHEFGMRHGSRVTWQLPTRIETVITSLALARIGAVQNPIIPIYRDREVGFVLQQTNAEYFLIPGDWNGFDFNAMAGRIMDDLGIEPTVMIAYDQLPQAEPYTLPPAPTNGDEVRWIYYTSGTTSAPKGVRHTDGTLMAGGLGLANAVSLTADDIGSIAFPYAHIAGPDYLMMLLYRGCGAVLIEAFSLDVAVELFARKGATMAGGGPAFYQMYLAKQRTQPGEKIIPSLRLLSGGGAPKPPEMYVEVMAEMGIPVCHGYGMTECPMISQSGPDDTEAQLMYTDGKPVTACEIRIVTLEGAVASQGQDGEVRLKGPMVFKGYTDPSLNADAFDDEGWFRTGDVGHLDADGHMVLTGRLKDVIIRKGENISAKEIEDLLYQHPKVGDVAVIGLPDKERGERVCAVVERAAGTDDLEFGEMVSFLKGADLMVQKIPEQLEVVDELPRNQTLRKVLKQDLRDMYRDKPWSPAPRS</sequence>
<dbReference type="InterPro" id="IPR025110">
    <property type="entry name" value="AMP-bd_C"/>
</dbReference>
<dbReference type="AlphaFoldDB" id="A0A6J6FRL7"/>
<dbReference type="PANTHER" id="PTHR43201">
    <property type="entry name" value="ACYL-COA SYNTHETASE"/>
    <property type="match status" value="1"/>
</dbReference>
<dbReference type="InterPro" id="IPR000873">
    <property type="entry name" value="AMP-dep_synth/lig_dom"/>
</dbReference>
<evidence type="ECO:0000259" key="4">
    <source>
        <dbReference type="Pfam" id="PF13193"/>
    </source>
</evidence>
<dbReference type="SUPFAM" id="SSF56801">
    <property type="entry name" value="Acetyl-CoA synthetase-like"/>
    <property type="match status" value="1"/>
</dbReference>
<dbReference type="InterPro" id="IPR020845">
    <property type="entry name" value="AMP-binding_CS"/>
</dbReference>
<evidence type="ECO:0000313" key="5">
    <source>
        <dbReference type="EMBL" id="CAB4587188.1"/>
    </source>
</evidence>
<comment type="similarity">
    <text evidence="1">Belongs to the ATP-dependent AMP-binding enzyme family.</text>
</comment>
<evidence type="ECO:0000256" key="1">
    <source>
        <dbReference type="ARBA" id="ARBA00006432"/>
    </source>
</evidence>
<dbReference type="Pfam" id="PF13193">
    <property type="entry name" value="AMP-binding_C"/>
    <property type="match status" value="1"/>
</dbReference>
<dbReference type="Gene3D" id="3.30.300.30">
    <property type="match status" value="1"/>
</dbReference>
<evidence type="ECO:0000256" key="2">
    <source>
        <dbReference type="ARBA" id="ARBA00022598"/>
    </source>
</evidence>
<dbReference type="EMBL" id="CAEZVV010000141">
    <property type="protein sequence ID" value="CAB4656132.1"/>
    <property type="molecule type" value="Genomic_DNA"/>
</dbReference>
<dbReference type="EMBL" id="CAEZTR010000129">
    <property type="protein sequence ID" value="CAB4587188.1"/>
    <property type="molecule type" value="Genomic_DNA"/>
</dbReference>